<sequence length="219" mass="23711">MHVDYVSMVVHNFPATQCAAYVQKTPLSQCCTCEVHLCNHIATNNSYKSVEPWNTLEGFTHSNGPSSDVNEIGFSDDGMDSLSTPSSMFFSSYTAEETLDLVTLTHTSSPYISSCAFSSSRNVRNTGTHFIPTPISSPSGSGTASGIHPGITQTPTFSSDDSFIHYPNNFINNTYVRPPGCSMNGSSESAGHLNATSDATREAWLYPYAQYHTTDTTTT</sequence>
<protein>
    <submittedName>
        <fullName evidence="1">Uncharacterized protein</fullName>
    </submittedName>
</protein>
<proteinExistence type="predicted"/>
<dbReference type="OMA" id="REAWLYP"/>
<dbReference type="OrthoDB" id="2869790at2759"/>
<keyword evidence="2" id="KW-1185">Reference proteome</keyword>
<dbReference type="AlphaFoldDB" id="A0A2H3CSV4"/>
<evidence type="ECO:0000313" key="1">
    <source>
        <dbReference type="EMBL" id="PBK79183.1"/>
    </source>
</evidence>
<name>A0A2H3CSV4_ARMGA</name>
<dbReference type="InParanoid" id="A0A2H3CSV4"/>
<accession>A0A2H3CSV4</accession>
<dbReference type="Proteomes" id="UP000217790">
    <property type="component" value="Unassembled WGS sequence"/>
</dbReference>
<organism evidence="1 2">
    <name type="scientific">Armillaria gallica</name>
    <name type="common">Bulbous honey fungus</name>
    <name type="synonym">Armillaria bulbosa</name>
    <dbReference type="NCBI Taxonomy" id="47427"/>
    <lineage>
        <taxon>Eukaryota</taxon>
        <taxon>Fungi</taxon>
        <taxon>Dikarya</taxon>
        <taxon>Basidiomycota</taxon>
        <taxon>Agaricomycotina</taxon>
        <taxon>Agaricomycetes</taxon>
        <taxon>Agaricomycetidae</taxon>
        <taxon>Agaricales</taxon>
        <taxon>Marasmiineae</taxon>
        <taxon>Physalacriaceae</taxon>
        <taxon>Armillaria</taxon>
    </lineage>
</organism>
<dbReference type="EMBL" id="KZ293802">
    <property type="protein sequence ID" value="PBK79183.1"/>
    <property type="molecule type" value="Genomic_DNA"/>
</dbReference>
<reference evidence="2" key="1">
    <citation type="journal article" date="2017" name="Nat. Ecol. Evol.">
        <title>Genome expansion and lineage-specific genetic innovations in the forest pathogenic fungi Armillaria.</title>
        <authorList>
            <person name="Sipos G."/>
            <person name="Prasanna A.N."/>
            <person name="Walter M.C."/>
            <person name="O'Connor E."/>
            <person name="Balint B."/>
            <person name="Krizsan K."/>
            <person name="Kiss B."/>
            <person name="Hess J."/>
            <person name="Varga T."/>
            <person name="Slot J."/>
            <person name="Riley R."/>
            <person name="Boka B."/>
            <person name="Rigling D."/>
            <person name="Barry K."/>
            <person name="Lee J."/>
            <person name="Mihaltcheva S."/>
            <person name="LaButti K."/>
            <person name="Lipzen A."/>
            <person name="Waldron R."/>
            <person name="Moloney N.M."/>
            <person name="Sperisen C."/>
            <person name="Kredics L."/>
            <person name="Vagvoelgyi C."/>
            <person name="Patrignani A."/>
            <person name="Fitzpatrick D."/>
            <person name="Nagy I."/>
            <person name="Doyle S."/>
            <person name="Anderson J.B."/>
            <person name="Grigoriev I.V."/>
            <person name="Gueldener U."/>
            <person name="Muensterkoetter M."/>
            <person name="Nagy L.G."/>
        </authorList>
    </citation>
    <scope>NUCLEOTIDE SEQUENCE [LARGE SCALE GENOMIC DNA]</scope>
    <source>
        <strain evidence="2">Ar21-2</strain>
    </source>
</reference>
<gene>
    <name evidence="1" type="ORF">ARMGADRAFT_1021679</name>
</gene>
<evidence type="ECO:0000313" key="2">
    <source>
        <dbReference type="Proteomes" id="UP000217790"/>
    </source>
</evidence>